<dbReference type="Gene3D" id="1.10.357.10">
    <property type="entry name" value="Tetracycline Repressor, domain 2"/>
    <property type="match status" value="1"/>
</dbReference>
<dbReference type="EMBL" id="JACHHT010000001">
    <property type="protein sequence ID" value="MBB6520233.1"/>
    <property type="molecule type" value="Genomic_DNA"/>
</dbReference>
<organism evidence="4 5">
    <name type="scientific">Pseudoteredinibacter isoporae</name>
    <dbReference type="NCBI Taxonomy" id="570281"/>
    <lineage>
        <taxon>Bacteria</taxon>
        <taxon>Pseudomonadati</taxon>
        <taxon>Pseudomonadota</taxon>
        <taxon>Gammaproteobacteria</taxon>
        <taxon>Cellvibrionales</taxon>
        <taxon>Cellvibrionaceae</taxon>
        <taxon>Pseudoteredinibacter</taxon>
    </lineage>
</organism>
<gene>
    <name evidence="4" type="ORF">HNR48_000511</name>
</gene>
<dbReference type="Proteomes" id="UP000528457">
    <property type="component" value="Unassembled WGS sequence"/>
</dbReference>
<sequence length="205" mass="23298">MSSSATRRSPITKQGEETVNKILDAVEQLLATIGYAQLTARKISTQAGIGTGSFYQYFSNKTEAVEALAKRWLDGIEDTFYGCLEECRESETIAEAITSIFQEILQRHYGNYAAYEEIYNIRSRSESLDNVMTVHNQRIADGIGQLLDNFEIQYNREHRADTLEFIRVASIFLISQTSFQEGESRQQAMKMSLSMLQAMFDVDLD</sequence>
<reference evidence="4 5" key="1">
    <citation type="submission" date="2020-08" db="EMBL/GenBank/DDBJ databases">
        <title>Genomic Encyclopedia of Type Strains, Phase IV (KMG-IV): sequencing the most valuable type-strain genomes for metagenomic binning, comparative biology and taxonomic classification.</title>
        <authorList>
            <person name="Goeker M."/>
        </authorList>
    </citation>
    <scope>NUCLEOTIDE SEQUENCE [LARGE SCALE GENOMIC DNA]</scope>
    <source>
        <strain evidence="4 5">DSM 22368</strain>
    </source>
</reference>
<dbReference type="AlphaFoldDB" id="A0A7X0MUF8"/>
<name>A0A7X0MUF8_9GAMM</name>
<evidence type="ECO:0000259" key="3">
    <source>
        <dbReference type="PROSITE" id="PS50977"/>
    </source>
</evidence>
<dbReference type="PRINTS" id="PR00455">
    <property type="entry name" value="HTHTETR"/>
</dbReference>
<dbReference type="InterPro" id="IPR023772">
    <property type="entry name" value="DNA-bd_HTH_TetR-type_CS"/>
</dbReference>
<dbReference type="PANTHER" id="PTHR43479:SF11">
    <property type="entry name" value="ACREF_ENVCD OPERON REPRESSOR-RELATED"/>
    <property type="match status" value="1"/>
</dbReference>
<evidence type="ECO:0000313" key="4">
    <source>
        <dbReference type="EMBL" id="MBB6520233.1"/>
    </source>
</evidence>
<feature type="domain" description="HTH tetR-type" evidence="3">
    <location>
        <begin position="16"/>
        <end position="76"/>
    </location>
</feature>
<accession>A0A7X0MUF8</accession>
<feature type="DNA-binding region" description="H-T-H motif" evidence="2">
    <location>
        <begin position="39"/>
        <end position="58"/>
    </location>
</feature>
<dbReference type="GO" id="GO:0003677">
    <property type="term" value="F:DNA binding"/>
    <property type="evidence" value="ECO:0007669"/>
    <property type="project" value="UniProtKB-UniRule"/>
</dbReference>
<dbReference type="SUPFAM" id="SSF46689">
    <property type="entry name" value="Homeodomain-like"/>
    <property type="match status" value="1"/>
</dbReference>
<dbReference type="InParanoid" id="A0A7X0MUF8"/>
<protein>
    <submittedName>
        <fullName evidence="4">AcrR family transcriptional regulator</fullName>
    </submittedName>
</protein>
<evidence type="ECO:0000313" key="5">
    <source>
        <dbReference type="Proteomes" id="UP000528457"/>
    </source>
</evidence>
<keyword evidence="5" id="KW-1185">Reference proteome</keyword>
<keyword evidence="1 2" id="KW-0238">DNA-binding</keyword>
<dbReference type="InterPro" id="IPR050624">
    <property type="entry name" value="HTH-type_Tx_Regulator"/>
</dbReference>
<evidence type="ECO:0000256" key="2">
    <source>
        <dbReference type="PROSITE-ProRule" id="PRU00335"/>
    </source>
</evidence>
<dbReference type="RefSeq" id="WP_166851835.1">
    <property type="nucleotide sequence ID" value="NZ_JAAONY010000001.1"/>
</dbReference>
<comment type="caution">
    <text evidence="4">The sequence shown here is derived from an EMBL/GenBank/DDBJ whole genome shotgun (WGS) entry which is preliminary data.</text>
</comment>
<dbReference type="PROSITE" id="PS01081">
    <property type="entry name" value="HTH_TETR_1"/>
    <property type="match status" value="1"/>
</dbReference>
<dbReference type="InterPro" id="IPR001647">
    <property type="entry name" value="HTH_TetR"/>
</dbReference>
<dbReference type="PROSITE" id="PS50977">
    <property type="entry name" value="HTH_TETR_2"/>
    <property type="match status" value="1"/>
</dbReference>
<evidence type="ECO:0000256" key="1">
    <source>
        <dbReference type="ARBA" id="ARBA00023125"/>
    </source>
</evidence>
<dbReference type="Pfam" id="PF00440">
    <property type="entry name" value="TetR_N"/>
    <property type="match status" value="1"/>
</dbReference>
<dbReference type="InterPro" id="IPR009057">
    <property type="entry name" value="Homeodomain-like_sf"/>
</dbReference>
<dbReference type="PANTHER" id="PTHR43479">
    <property type="entry name" value="ACREF/ENVCD OPERON REPRESSOR-RELATED"/>
    <property type="match status" value="1"/>
</dbReference>
<proteinExistence type="predicted"/>